<proteinExistence type="predicted"/>
<dbReference type="EMBL" id="LR796935">
    <property type="protein sequence ID" value="CAB4176639.1"/>
    <property type="molecule type" value="Genomic_DNA"/>
</dbReference>
<evidence type="ECO:0000313" key="1">
    <source>
        <dbReference type="EMBL" id="CAB4169122.1"/>
    </source>
</evidence>
<evidence type="ECO:0000313" key="3">
    <source>
        <dbReference type="EMBL" id="CAB4181362.1"/>
    </source>
</evidence>
<dbReference type="EMBL" id="LR797362">
    <property type="protein sequence ID" value="CAB4210798.1"/>
    <property type="molecule type" value="Genomic_DNA"/>
</dbReference>
<dbReference type="EMBL" id="LR797262">
    <property type="protein sequence ID" value="CAB4197856.1"/>
    <property type="molecule type" value="Genomic_DNA"/>
</dbReference>
<dbReference type="EMBL" id="LR797006">
    <property type="protein sequence ID" value="CAB4181362.1"/>
    <property type="molecule type" value="Genomic_DNA"/>
</dbReference>
<evidence type="ECO:0000313" key="6">
    <source>
        <dbReference type="EMBL" id="CAB5227569.1"/>
    </source>
</evidence>
<protein>
    <submittedName>
        <fullName evidence="2">Uncharacterized protein</fullName>
    </submittedName>
</protein>
<sequence>MSIANCKKLTFKRQPIKPKESTLGKVFMQLFNYANAGGRIPKNTILVKNTNERKITSNKNNRLTTYKGKQIAQRTLDMLYMRSLAQQGMMAGLFDYTFKYQVEHAGKKFACVAEIELKRDQTEKLSATQVIYKQKLDNIECPNITTHDPEVALKFLIDLCKN</sequence>
<gene>
    <name evidence="3" type="ORF">UFOVP1074_56</name>
    <name evidence="4" type="ORF">UFOVP1310_25</name>
    <name evidence="5" type="ORF">UFOVP1424_47</name>
    <name evidence="6" type="ORF">UFOVP1521_47</name>
    <name evidence="1" type="ORF">UFOVP899_48</name>
    <name evidence="2" type="ORF">UFOVP987_47</name>
</gene>
<evidence type="ECO:0000313" key="2">
    <source>
        <dbReference type="EMBL" id="CAB4176639.1"/>
    </source>
</evidence>
<evidence type="ECO:0000313" key="4">
    <source>
        <dbReference type="EMBL" id="CAB4197856.1"/>
    </source>
</evidence>
<dbReference type="EMBL" id="LR796840">
    <property type="protein sequence ID" value="CAB4169122.1"/>
    <property type="molecule type" value="Genomic_DNA"/>
</dbReference>
<name>A0A6J5PXN6_9CAUD</name>
<accession>A0A6J5PXN6</accession>
<reference evidence="2" key="1">
    <citation type="submission" date="2020-05" db="EMBL/GenBank/DDBJ databases">
        <authorList>
            <person name="Chiriac C."/>
            <person name="Salcher M."/>
            <person name="Ghai R."/>
            <person name="Kavagutti S V."/>
        </authorList>
    </citation>
    <scope>NUCLEOTIDE SEQUENCE</scope>
</reference>
<organism evidence="2">
    <name type="scientific">uncultured Caudovirales phage</name>
    <dbReference type="NCBI Taxonomy" id="2100421"/>
    <lineage>
        <taxon>Viruses</taxon>
        <taxon>Duplodnaviria</taxon>
        <taxon>Heunggongvirae</taxon>
        <taxon>Uroviricota</taxon>
        <taxon>Caudoviricetes</taxon>
        <taxon>Peduoviridae</taxon>
        <taxon>Maltschvirus</taxon>
        <taxon>Maltschvirus maltsch</taxon>
    </lineage>
</organism>
<dbReference type="EMBL" id="LR798374">
    <property type="protein sequence ID" value="CAB5227569.1"/>
    <property type="molecule type" value="Genomic_DNA"/>
</dbReference>
<evidence type="ECO:0000313" key="5">
    <source>
        <dbReference type="EMBL" id="CAB4210798.1"/>
    </source>
</evidence>